<keyword evidence="3" id="KW-1185">Reference proteome</keyword>
<accession>A0ABX8S8S2</accession>
<protein>
    <submittedName>
        <fullName evidence="2">Uncharacterized protein</fullName>
    </submittedName>
</protein>
<sequence>MTDPLAPLQYGSPPPPPPLGKSNAPLIIGIVVGALVLVTGGFVAGRMSVDGASGLTGPFQRADSGVVTAELPTMEVEPVQDGIVVTDSGSDAAPHAVDGKVYGPGDIVGLAVRTDGASLVLTTEYSRSTPMDLLSGATRIRVDTGRAPTCKDSVLDSFDWSIDYDTDGVTVYRPGAGCDDEFQQTSIAGVADISGSTLTVEVDLDSLGIRSGQEVVVRACISTRIDSSSTTFIQDWAPDTANGATGSL</sequence>
<proteinExistence type="predicted"/>
<gene>
    <name evidence="2" type="ORF">KV203_02015</name>
</gene>
<dbReference type="RefSeq" id="WP_066466907.1">
    <property type="nucleotide sequence ID" value="NZ_CBCRUZ010000003.1"/>
</dbReference>
<keyword evidence="1" id="KW-1133">Transmembrane helix</keyword>
<feature type="transmembrane region" description="Helical" evidence="1">
    <location>
        <begin position="24"/>
        <end position="44"/>
    </location>
</feature>
<reference evidence="2" key="1">
    <citation type="submission" date="2021-07" db="EMBL/GenBank/DDBJ databases">
        <title>Candidatus Kaistella beijingensis sp. nov. isolated from a municipal wastewater treatment plant is involved in sludge foaming.</title>
        <authorList>
            <person name="Song Y."/>
            <person name="Liu S.-J."/>
        </authorList>
    </citation>
    <scope>NUCLEOTIDE SEQUENCE</scope>
    <source>
        <strain evidence="2">DSM 43998</strain>
    </source>
</reference>
<evidence type="ECO:0000313" key="2">
    <source>
        <dbReference type="EMBL" id="QXQ14234.1"/>
    </source>
</evidence>
<dbReference type="Proteomes" id="UP000887023">
    <property type="component" value="Chromosome"/>
</dbReference>
<organism evidence="2 3">
    <name type="scientific">Skermania pinensis</name>
    <dbReference type="NCBI Taxonomy" id="39122"/>
    <lineage>
        <taxon>Bacteria</taxon>
        <taxon>Bacillati</taxon>
        <taxon>Actinomycetota</taxon>
        <taxon>Actinomycetes</taxon>
        <taxon>Mycobacteriales</taxon>
        <taxon>Gordoniaceae</taxon>
        <taxon>Skermania</taxon>
    </lineage>
</organism>
<evidence type="ECO:0000313" key="3">
    <source>
        <dbReference type="Proteomes" id="UP000887023"/>
    </source>
</evidence>
<evidence type="ECO:0000256" key="1">
    <source>
        <dbReference type="SAM" id="Phobius"/>
    </source>
</evidence>
<dbReference type="EMBL" id="CP079105">
    <property type="protein sequence ID" value="QXQ14234.1"/>
    <property type="molecule type" value="Genomic_DNA"/>
</dbReference>
<keyword evidence="1" id="KW-0472">Membrane</keyword>
<keyword evidence="1" id="KW-0812">Transmembrane</keyword>
<name>A0ABX8S8S2_9ACTN</name>